<dbReference type="EMBL" id="JALHAT010000003">
    <property type="protein sequence ID" value="MCJ1959883.1"/>
    <property type="molecule type" value="Genomic_DNA"/>
</dbReference>
<evidence type="ECO:0000256" key="1">
    <source>
        <dbReference type="SAM" id="Coils"/>
    </source>
</evidence>
<organism evidence="3 4">
    <name type="scientific">Novosphingobium mangrovi</name>
    <name type="common">ex Hu et al. 2023</name>
    <dbReference type="NCBI Taxonomy" id="2930094"/>
    <lineage>
        <taxon>Bacteria</taxon>
        <taxon>Pseudomonadati</taxon>
        <taxon>Pseudomonadota</taxon>
        <taxon>Alphaproteobacteria</taxon>
        <taxon>Sphingomonadales</taxon>
        <taxon>Sphingomonadaceae</taxon>
        <taxon>Novosphingobium</taxon>
    </lineage>
</organism>
<dbReference type="SUPFAM" id="SSF56935">
    <property type="entry name" value="Porins"/>
    <property type="match status" value="1"/>
</dbReference>
<dbReference type="Pfam" id="PF19577">
    <property type="entry name" value="DcaP"/>
    <property type="match status" value="1"/>
</dbReference>
<feature type="signal peptide" evidence="2">
    <location>
        <begin position="1"/>
        <end position="25"/>
    </location>
</feature>
<feature type="chain" id="PRO_5045091087" evidence="2">
    <location>
        <begin position="26"/>
        <end position="468"/>
    </location>
</feature>
<evidence type="ECO:0000256" key="2">
    <source>
        <dbReference type="SAM" id="SignalP"/>
    </source>
</evidence>
<protein>
    <submittedName>
        <fullName evidence="3">Porin</fullName>
    </submittedName>
</protein>
<gene>
    <name evidence="3" type="ORF">MTR65_04230</name>
</gene>
<dbReference type="Proteomes" id="UP001162802">
    <property type="component" value="Unassembled WGS sequence"/>
</dbReference>
<reference evidence="3" key="1">
    <citation type="submission" date="2022-03" db="EMBL/GenBank/DDBJ databases">
        <title>Identification of a novel bacterium isolated from mangrove sediments.</title>
        <authorList>
            <person name="Pan X."/>
        </authorList>
    </citation>
    <scope>NUCLEOTIDE SEQUENCE</scope>
    <source>
        <strain evidence="3">B2637</strain>
    </source>
</reference>
<keyword evidence="4" id="KW-1185">Reference proteome</keyword>
<name>A0ABT0A9L3_9SPHN</name>
<comment type="caution">
    <text evidence="3">The sequence shown here is derived from an EMBL/GenBank/DDBJ whole genome shotgun (WGS) entry which is preliminary data.</text>
</comment>
<evidence type="ECO:0000313" key="3">
    <source>
        <dbReference type="EMBL" id="MCJ1959883.1"/>
    </source>
</evidence>
<keyword evidence="2" id="KW-0732">Signal</keyword>
<proteinExistence type="predicted"/>
<feature type="coiled-coil region" evidence="1">
    <location>
        <begin position="24"/>
        <end position="65"/>
    </location>
</feature>
<accession>A0ABT0A9L3</accession>
<sequence length="468" mass="50491">MSMNRRWTCALLAATSLAAPHVAQAAITEREAALEARLERLEAEMQQLRADLAAAREDQAAADTRTQEALASVTAQNAEVATRVAAAETARPKTENGFTVGATRFTLGGYVRVNAIASRWSEGDVGVGALGKEFYLPQHIPVGDAPSSTDMTMMARQTRFSLGAATPVGDKEIKGYLEFDFALATAPAGAQRATNPYTPTLRRAFLQYDHWLIGQEWSTFQNTAVLPESTDFAGPIEGTVFNRQTQIRYTTRLSPALELAVALENPQTEILSSASPGYLDLDEDRLPDLVGRLNWSSSLGNFTLAGIVRELRSELGGDKHTAAGWGISGSGKIPFGPDNRHDLRFMATYGQGIGRYLGLGFVGDVMQPQAGAELAVIDNFAALAALKLGWGGTLRSTFMGGYQSASYPGGLLVHDMANKRAWSAAANLFWTPVEHFDVGVEYRHALRETVSGADGALDRMEFAAKYSF</sequence>
<keyword evidence="1" id="KW-0175">Coiled coil</keyword>
<dbReference type="RefSeq" id="WP_243797372.1">
    <property type="nucleotide sequence ID" value="NZ_JALHAT010000003.1"/>
</dbReference>
<dbReference type="InterPro" id="IPR045748">
    <property type="entry name" value="DcaP"/>
</dbReference>
<evidence type="ECO:0000313" key="4">
    <source>
        <dbReference type="Proteomes" id="UP001162802"/>
    </source>
</evidence>